<dbReference type="PANTHER" id="PTHR31382">
    <property type="entry name" value="NA(+)/H(+) ANTIPORTER"/>
    <property type="match status" value="1"/>
</dbReference>
<proteinExistence type="inferred from homology"/>
<feature type="compositionally biased region" description="Polar residues" evidence="11">
    <location>
        <begin position="615"/>
        <end position="626"/>
    </location>
</feature>
<dbReference type="Gene3D" id="1.20.1530.20">
    <property type="match status" value="1"/>
</dbReference>
<dbReference type="GO" id="GO:0015385">
    <property type="term" value="F:sodium:proton antiporter activity"/>
    <property type="evidence" value="ECO:0007669"/>
    <property type="project" value="InterPro"/>
</dbReference>
<evidence type="ECO:0000256" key="6">
    <source>
        <dbReference type="ARBA" id="ARBA00022989"/>
    </source>
</evidence>
<dbReference type="GO" id="GO:0042391">
    <property type="term" value="P:regulation of membrane potential"/>
    <property type="evidence" value="ECO:0007669"/>
    <property type="project" value="InterPro"/>
</dbReference>
<keyword evidence="8" id="KW-0406">Ion transport</keyword>
<feature type="transmembrane region" description="Helical" evidence="12">
    <location>
        <begin position="105"/>
        <end position="125"/>
    </location>
</feature>
<accession>A0AAJ0LUV1</accession>
<feature type="compositionally biased region" description="Polar residues" evidence="11">
    <location>
        <begin position="476"/>
        <end position="485"/>
    </location>
</feature>
<dbReference type="FunFam" id="1.20.1530.20:FF:000015">
    <property type="entry name" value="Na(+)/H(+) antiporter 2"/>
    <property type="match status" value="1"/>
</dbReference>
<evidence type="ECO:0000256" key="10">
    <source>
        <dbReference type="ARBA" id="ARBA00023201"/>
    </source>
</evidence>
<evidence type="ECO:0000313" key="14">
    <source>
        <dbReference type="EMBL" id="KAK3056011.1"/>
    </source>
</evidence>
<gene>
    <name evidence="14" type="ORF">LTR09_003245</name>
</gene>
<dbReference type="GO" id="GO:0005886">
    <property type="term" value="C:plasma membrane"/>
    <property type="evidence" value="ECO:0007669"/>
    <property type="project" value="InterPro"/>
</dbReference>
<feature type="transmembrane region" description="Helical" evidence="12">
    <location>
        <begin position="256"/>
        <end position="275"/>
    </location>
</feature>
<organism evidence="14 15">
    <name type="scientific">Extremus antarcticus</name>
    <dbReference type="NCBI Taxonomy" id="702011"/>
    <lineage>
        <taxon>Eukaryota</taxon>
        <taxon>Fungi</taxon>
        <taxon>Dikarya</taxon>
        <taxon>Ascomycota</taxon>
        <taxon>Pezizomycotina</taxon>
        <taxon>Dothideomycetes</taxon>
        <taxon>Dothideomycetidae</taxon>
        <taxon>Mycosphaerellales</taxon>
        <taxon>Extremaceae</taxon>
        <taxon>Extremus</taxon>
    </lineage>
</organism>
<feature type="transmembrane region" description="Helical" evidence="12">
    <location>
        <begin position="374"/>
        <end position="393"/>
    </location>
</feature>
<evidence type="ECO:0000256" key="8">
    <source>
        <dbReference type="ARBA" id="ARBA00023065"/>
    </source>
</evidence>
<evidence type="ECO:0000256" key="5">
    <source>
        <dbReference type="ARBA" id="ARBA00022692"/>
    </source>
</evidence>
<comment type="similarity">
    <text evidence="2">Belongs to the fungal Na(+)/H(+) exchanger family.</text>
</comment>
<keyword evidence="9 12" id="KW-0472">Membrane</keyword>
<feature type="transmembrane region" description="Helical" evidence="12">
    <location>
        <begin position="340"/>
        <end position="362"/>
    </location>
</feature>
<feature type="compositionally biased region" description="Polar residues" evidence="11">
    <location>
        <begin position="457"/>
        <end position="466"/>
    </location>
</feature>
<dbReference type="EMBL" id="JAWDJX010000007">
    <property type="protein sequence ID" value="KAK3056011.1"/>
    <property type="molecule type" value="Genomic_DNA"/>
</dbReference>
<evidence type="ECO:0000259" key="13">
    <source>
        <dbReference type="Pfam" id="PF00999"/>
    </source>
</evidence>
<keyword evidence="5 12" id="KW-0812">Transmembrane</keyword>
<protein>
    <recommendedName>
        <fullName evidence="13">Cation/H+ exchanger transmembrane domain-containing protein</fullName>
    </recommendedName>
</protein>
<dbReference type="Pfam" id="PF00999">
    <property type="entry name" value="Na_H_Exchanger"/>
    <property type="match status" value="1"/>
</dbReference>
<dbReference type="InterPro" id="IPR004712">
    <property type="entry name" value="Na+/H+_antiporter_fungi"/>
</dbReference>
<dbReference type="InterPro" id="IPR006153">
    <property type="entry name" value="Cation/H_exchanger_TM"/>
</dbReference>
<dbReference type="GO" id="GO:0120029">
    <property type="term" value="P:proton export across plasma membrane"/>
    <property type="evidence" value="ECO:0007669"/>
    <property type="project" value="InterPro"/>
</dbReference>
<evidence type="ECO:0000256" key="1">
    <source>
        <dbReference type="ARBA" id="ARBA00004141"/>
    </source>
</evidence>
<name>A0AAJ0LUV1_9PEZI</name>
<comment type="caution">
    <text evidence="14">The sequence shown here is derived from an EMBL/GenBank/DDBJ whole genome shotgun (WGS) entry which is preliminary data.</text>
</comment>
<dbReference type="PANTHER" id="PTHR31382:SF1">
    <property type="entry name" value="SODIUM ION_PROTON EXCHANGER (EUROFUNG)"/>
    <property type="match status" value="1"/>
</dbReference>
<keyword evidence="7" id="KW-0915">Sodium</keyword>
<feature type="transmembrane region" description="Helical" evidence="12">
    <location>
        <begin position="131"/>
        <end position="150"/>
    </location>
</feature>
<feature type="compositionally biased region" description="Low complexity" evidence="11">
    <location>
        <begin position="581"/>
        <end position="595"/>
    </location>
</feature>
<comment type="subcellular location">
    <subcellularLocation>
        <location evidence="1">Membrane</location>
        <topology evidence="1">Multi-pass membrane protein</topology>
    </subcellularLocation>
</comment>
<dbReference type="GO" id="GO:0036376">
    <property type="term" value="P:sodium ion export across plasma membrane"/>
    <property type="evidence" value="ECO:0007669"/>
    <property type="project" value="InterPro"/>
</dbReference>
<evidence type="ECO:0000256" key="2">
    <source>
        <dbReference type="ARBA" id="ARBA00005248"/>
    </source>
</evidence>
<sequence length="626" mass="68681">MPNLAVNNFNVTIAVLGGFITLFGLVSYLLKEKFYLSEALISTFAGLVFSPHACNFIRPLQYANGNELDLETITLYFSRLVLGVQLVLAGVQLPSKYLRTEWKSLTWLLGPGMCIMWLTTSLMVWALVPHIGFLFALAIGACVTPTDPILSNSIVKGKFADKNIPRKLQRLIIAESGANDGLGYPFLFLALYLIRHTRHHGLGAEGGARTAIGLWFGESWGYTILLSVVYGATVGWIAKELLHWAEERHYVDRESFLVFAITLALFIVGTVGMIGSDDVLACFIAGNVFTWDDWFRLETEDDSLQPTIDMLLNVSVFMWYGAVCPWHKFVANDVVPIYRLIPLGIMVLLFRRLPMVLAYYYFGLIHQVDNIRHACFVGFFGPIGVSAIFYVYISREFLAKIVVDGQEREDATHLAECIDVVVWFLVICSIIVHGMSVPLGKLYFYLPRTISTAISSERGSASQSRAASPGGESRSEQIGVNNSEPNLLPFRRRYTTSERGPAVSNPASITWVPKIFVRAGKHIIDDIRRPNGAHSHVAPVDGDNGAGSVDSPDNGMAVDGSTHPEISLPTNPRPFGHNVAPSSGGPSGLSAPQSPVVSGTSTPTGLARPPRTIQFADQPTSAKDMQ</sequence>
<evidence type="ECO:0000256" key="7">
    <source>
        <dbReference type="ARBA" id="ARBA00023053"/>
    </source>
</evidence>
<evidence type="ECO:0000313" key="15">
    <source>
        <dbReference type="Proteomes" id="UP001271007"/>
    </source>
</evidence>
<keyword evidence="15" id="KW-1185">Reference proteome</keyword>
<reference evidence="14" key="1">
    <citation type="submission" date="2023-04" db="EMBL/GenBank/DDBJ databases">
        <title>Black Yeasts Isolated from many extreme environments.</title>
        <authorList>
            <person name="Coleine C."/>
            <person name="Stajich J.E."/>
            <person name="Selbmann L."/>
        </authorList>
    </citation>
    <scope>NUCLEOTIDE SEQUENCE</scope>
    <source>
        <strain evidence="14">CCFEE 5312</strain>
    </source>
</reference>
<feature type="transmembrane region" description="Helical" evidence="12">
    <location>
        <begin position="171"/>
        <end position="194"/>
    </location>
</feature>
<keyword evidence="6 12" id="KW-1133">Transmembrane helix</keyword>
<evidence type="ECO:0000256" key="12">
    <source>
        <dbReference type="SAM" id="Phobius"/>
    </source>
</evidence>
<feature type="transmembrane region" description="Helical" evidence="12">
    <location>
        <begin position="12"/>
        <end position="30"/>
    </location>
</feature>
<feature type="transmembrane region" description="Helical" evidence="12">
    <location>
        <begin position="35"/>
        <end position="53"/>
    </location>
</feature>
<feature type="transmembrane region" description="Helical" evidence="12">
    <location>
        <begin position="214"/>
        <end position="236"/>
    </location>
</feature>
<feature type="domain" description="Cation/H+ exchanger transmembrane" evidence="13">
    <location>
        <begin position="25"/>
        <end position="438"/>
    </location>
</feature>
<dbReference type="AlphaFoldDB" id="A0AAJ0LUV1"/>
<dbReference type="Proteomes" id="UP001271007">
    <property type="component" value="Unassembled WGS sequence"/>
</dbReference>
<evidence type="ECO:0000256" key="4">
    <source>
        <dbReference type="ARBA" id="ARBA00022449"/>
    </source>
</evidence>
<evidence type="ECO:0000256" key="3">
    <source>
        <dbReference type="ARBA" id="ARBA00022448"/>
    </source>
</evidence>
<keyword evidence="10" id="KW-0739">Sodium transport</keyword>
<feature type="region of interest" description="Disordered" evidence="11">
    <location>
        <begin position="530"/>
        <end position="626"/>
    </location>
</feature>
<feature type="region of interest" description="Disordered" evidence="11">
    <location>
        <begin position="457"/>
        <end position="487"/>
    </location>
</feature>
<dbReference type="InterPro" id="IPR038770">
    <property type="entry name" value="Na+/solute_symporter_sf"/>
</dbReference>
<evidence type="ECO:0000256" key="9">
    <source>
        <dbReference type="ARBA" id="ARBA00023136"/>
    </source>
</evidence>
<evidence type="ECO:0000256" key="11">
    <source>
        <dbReference type="SAM" id="MobiDB-lite"/>
    </source>
</evidence>
<keyword evidence="3" id="KW-0813">Transport</keyword>
<keyword evidence="4" id="KW-0050">Antiport</keyword>